<dbReference type="SUPFAM" id="SSF48452">
    <property type="entry name" value="TPR-like"/>
    <property type="match status" value="2"/>
</dbReference>
<dbReference type="Gene3D" id="1.25.40.10">
    <property type="entry name" value="Tetratricopeptide repeat domain"/>
    <property type="match status" value="1"/>
</dbReference>
<gene>
    <name evidence="1" type="ORF">AC579_10358</name>
</gene>
<keyword evidence="2" id="KW-1185">Reference proteome</keyword>
<dbReference type="AlphaFoldDB" id="A0A139ICN7"/>
<sequence>MHIETGLPTRLASAKMHSSASAHHLLHKSPVNPLVTFSRIPVSPANYTLQSTDIEILTRVGIMADNLTRFENLLQRAAKHKQAAEWELAENALTDAEQLCKAHRFPNQAQNQVRVLLERAEVLRRHGKFKEAIKSQEEVIKSKNVEEWRKAKVYGELGVNYRHTDRIEEAANAFQKHYMLAAKLAFEMDAEVCRSTSNLGIARYQLYLKDTSKTDLLQDSIRLQKERISRADNLLNDLQQTFAQRCGIDKSLAAIGVNDTWVSNWSNKLNMWKSIGVSRIVFSYLADGKLDLATKHGKDAVEMTSAPDATWADPTVRALSRFSYGYALMRNDQAAEAKIQFAYPAGVLGKCTPAIALCKESSDENRVYLQEVIRSGADLAAYDEVGYSALDYAVFADDLKTTTILKNALASQIGVDKQVEELKMAEIRKHFREIFHAQFRPILQDGRDDCIKTLRAKYSELLKASDSGKRKRFDVFRLVSYRDFEDQGALPRWGMEDKLAEQFDKIVKATGRDPFVIFMSYRWIGRESDPPIKGPDSADNYQYRRMLNALDQIRDYHPKVKAEDMYIWLDCACIDQDDIESGRRERGINALPIVVAQCDAMISIVDKEYPQRAWCAVETMIVQTLKESSSYHHWYEHKLHDADAREEWGALSKGPAQLERFTKPSTMRLTVESDRRYIEFLERQSMLLGRTGAKS</sequence>
<evidence type="ECO:0000313" key="2">
    <source>
        <dbReference type="Proteomes" id="UP000073492"/>
    </source>
</evidence>
<protein>
    <submittedName>
        <fullName evidence="1">Uncharacterized protein</fullName>
    </submittedName>
</protein>
<dbReference type="OrthoDB" id="423576at2759"/>
<proteinExistence type="predicted"/>
<dbReference type="InterPro" id="IPR011990">
    <property type="entry name" value="TPR-like_helical_dom_sf"/>
</dbReference>
<dbReference type="EMBL" id="LFZO01000149">
    <property type="protein sequence ID" value="KXT12523.1"/>
    <property type="molecule type" value="Genomic_DNA"/>
</dbReference>
<name>A0A139ICN7_9PEZI</name>
<reference evidence="1 2" key="1">
    <citation type="submission" date="2015-07" db="EMBL/GenBank/DDBJ databases">
        <title>Comparative genomics of the Sigatoka disease complex on banana suggests a link between parallel evolutionary changes in Pseudocercospora fijiensis and Pseudocercospora eumusae and increased virulence on the banana host.</title>
        <authorList>
            <person name="Chang T.-C."/>
            <person name="Salvucci A."/>
            <person name="Crous P.W."/>
            <person name="Stergiopoulos I."/>
        </authorList>
    </citation>
    <scope>NUCLEOTIDE SEQUENCE [LARGE SCALE GENOMIC DNA]</scope>
    <source>
        <strain evidence="1 2">CBS 116634</strain>
    </source>
</reference>
<comment type="caution">
    <text evidence="1">The sequence shown here is derived from an EMBL/GenBank/DDBJ whole genome shotgun (WGS) entry which is preliminary data.</text>
</comment>
<dbReference type="Proteomes" id="UP000073492">
    <property type="component" value="Unassembled WGS sequence"/>
</dbReference>
<organism evidence="1 2">
    <name type="scientific">Pseudocercospora musae</name>
    <dbReference type="NCBI Taxonomy" id="113226"/>
    <lineage>
        <taxon>Eukaryota</taxon>
        <taxon>Fungi</taxon>
        <taxon>Dikarya</taxon>
        <taxon>Ascomycota</taxon>
        <taxon>Pezizomycotina</taxon>
        <taxon>Dothideomycetes</taxon>
        <taxon>Dothideomycetidae</taxon>
        <taxon>Mycosphaerellales</taxon>
        <taxon>Mycosphaerellaceae</taxon>
        <taxon>Pseudocercospora</taxon>
    </lineage>
</organism>
<accession>A0A139ICN7</accession>
<evidence type="ECO:0000313" key="1">
    <source>
        <dbReference type="EMBL" id="KXT12523.1"/>
    </source>
</evidence>